<keyword evidence="2" id="KW-0378">Hydrolase</keyword>
<organism evidence="7">
    <name type="scientific">Kwoniella pini CBS 10737</name>
    <dbReference type="NCBI Taxonomy" id="1296096"/>
    <lineage>
        <taxon>Eukaryota</taxon>
        <taxon>Fungi</taxon>
        <taxon>Dikarya</taxon>
        <taxon>Basidiomycota</taxon>
        <taxon>Agaricomycotina</taxon>
        <taxon>Tremellomycetes</taxon>
        <taxon>Tremellales</taxon>
        <taxon>Cryptococcaceae</taxon>
        <taxon>Kwoniella</taxon>
    </lineage>
</organism>
<dbReference type="InterPro" id="IPR014001">
    <property type="entry name" value="Helicase_ATP-bd"/>
</dbReference>
<dbReference type="Pfam" id="PF00176">
    <property type="entry name" value="SNF2-rel_dom"/>
    <property type="match status" value="1"/>
</dbReference>
<gene>
    <name evidence="7" type="ORF">I206_07892</name>
</gene>
<evidence type="ECO:0000256" key="2">
    <source>
        <dbReference type="ARBA" id="ARBA00022801"/>
    </source>
</evidence>
<dbReference type="PANTHER" id="PTHR45626">
    <property type="entry name" value="TRANSCRIPTION TERMINATION FACTOR 2-RELATED"/>
    <property type="match status" value="1"/>
</dbReference>
<dbReference type="GO" id="GO:0005634">
    <property type="term" value="C:nucleus"/>
    <property type="evidence" value="ECO:0007669"/>
    <property type="project" value="TreeGrafter"/>
</dbReference>
<keyword evidence="1" id="KW-0547">Nucleotide-binding</keyword>
<dbReference type="GO" id="GO:0005524">
    <property type="term" value="F:ATP binding"/>
    <property type="evidence" value="ECO:0007669"/>
    <property type="project" value="UniProtKB-KW"/>
</dbReference>
<keyword evidence="3" id="KW-0067">ATP-binding</keyword>
<feature type="region of interest" description="Disordered" evidence="4">
    <location>
        <begin position="97"/>
        <end position="123"/>
    </location>
</feature>
<dbReference type="CDD" id="cd18793">
    <property type="entry name" value="SF2_C_SNF"/>
    <property type="match status" value="1"/>
</dbReference>
<dbReference type="PANTHER" id="PTHR45626:SF14">
    <property type="entry name" value="ATP-DEPENDENT DNA HELICASE (EUROFUNG)"/>
    <property type="match status" value="1"/>
</dbReference>
<feature type="domain" description="Helicase C-terminal" evidence="6">
    <location>
        <begin position="711"/>
        <end position="875"/>
    </location>
</feature>
<dbReference type="GO" id="GO:0008094">
    <property type="term" value="F:ATP-dependent activity, acting on DNA"/>
    <property type="evidence" value="ECO:0007669"/>
    <property type="project" value="TreeGrafter"/>
</dbReference>
<dbReference type="EMBL" id="KV700119">
    <property type="protein sequence ID" value="OCF46221.1"/>
    <property type="molecule type" value="Genomic_DNA"/>
</dbReference>
<dbReference type="InterPro" id="IPR027417">
    <property type="entry name" value="P-loop_NTPase"/>
</dbReference>
<feature type="region of interest" description="Disordered" evidence="4">
    <location>
        <begin position="1"/>
        <end position="55"/>
    </location>
</feature>
<evidence type="ECO:0000259" key="6">
    <source>
        <dbReference type="PROSITE" id="PS51194"/>
    </source>
</evidence>
<reference evidence="7" key="2">
    <citation type="submission" date="2016-07" db="EMBL/GenBank/DDBJ databases">
        <title>Evolution of pathogenesis and genome organization in the Tremellales.</title>
        <authorList>
            <person name="Cuomo C."/>
            <person name="Litvintseva A."/>
            <person name="Heitman J."/>
            <person name="Chen Y."/>
            <person name="Sun S."/>
            <person name="Springer D."/>
            <person name="Dromer F."/>
            <person name="Young S."/>
            <person name="Zeng Q."/>
            <person name="Chapman S."/>
            <person name="Gujja S."/>
            <person name="Saif S."/>
            <person name="Birren B."/>
        </authorList>
    </citation>
    <scope>NUCLEOTIDE SEQUENCE</scope>
    <source>
        <strain evidence="7">CBS 10737</strain>
    </source>
</reference>
<dbReference type="InterPro" id="IPR049730">
    <property type="entry name" value="SNF2/RAD54-like_C"/>
</dbReference>
<dbReference type="Gene3D" id="3.40.50.300">
    <property type="entry name" value="P-loop containing nucleotide triphosphate hydrolases"/>
    <property type="match status" value="1"/>
</dbReference>
<evidence type="ECO:0000256" key="4">
    <source>
        <dbReference type="SAM" id="MobiDB-lite"/>
    </source>
</evidence>
<reference evidence="7" key="1">
    <citation type="submission" date="2013-07" db="EMBL/GenBank/DDBJ databases">
        <title>The Genome Sequence of Cryptococcus pinus CBS10737.</title>
        <authorList>
            <consortium name="The Broad Institute Genome Sequencing Platform"/>
            <person name="Cuomo C."/>
            <person name="Litvintseva A."/>
            <person name="Chen Y."/>
            <person name="Heitman J."/>
            <person name="Sun S."/>
            <person name="Springer D."/>
            <person name="Dromer F."/>
            <person name="Young S.K."/>
            <person name="Zeng Q."/>
            <person name="Gargeya S."/>
            <person name="Fitzgerald M."/>
            <person name="Abouelleil A."/>
            <person name="Alvarado L."/>
            <person name="Berlin A.M."/>
            <person name="Chapman S.B."/>
            <person name="Dewar J."/>
            <person name="Goldberg J."/>
            <person name="Griggs A."/>
            <person name="Gujja S."/>
            <person name="Hansen M."/>
            <person name="Howarth C."/>
            <person name="Imamovic A."/>
            <person name="Larimer J."/>
            <person name="McCowan C."/>
            <person name="Murphy C."/>
            <person name="Pearson M."/>
            <person name="Priest M."/>
            <person name="Roberts A."/>
            <person name="Saif S."/>
            <person name="Shea T."/>
            <person name="Sykes S."/>
            <person name="Wortman J."/>
            <person name="Nusbaum C."/>
            <person name="Birren B."/>
        </authorList>
    </citation>
    <scope>NUCLEOTIDE SEQUENCE [LARGE SCALE GENOMIC DNA]</scope>
    <source>
        <strain evidence="7">CBS 10737</strain>
    </source>
</reference>
<protein>
    <recommendedName>
        <fullName evidence="8">DNA repair protein RAD5</fullName>
    </recommendedName>
</protein>
<dbReference type="OrthoDB" id="423559at2759"/>
<dbReference type="InterPro" id="IPR038718">
    <property type="entry name" value="SNF2-like_sf"/>
</dbReference>
<dbReference type="InterPro" id="IPR000330">
    <property type="entry name" value="SNF2_N"/>
</dbReference>
<evidence type="ECO:0000259" key="5">
    <source>
        <dbReference type="PROSITE" id="PS51192"/>
    </source>
</evidence>
<dbReference type="InterPro" id="IPR001650">
    <property type="entry name" value="Helicase_C-like"/>
</dbReference>
<evidence type="ECO:0000256" key="1">
    <source>
        <dbReference type="ARBA" id="ARBA00022741"/>
    </source>
</evidence>
<dbReference type="Pfam" id="PF00271">
    <property type="entry name" value="Helicase_C"/>
    <property type="match status" value="1"/>
</dbReference>
<feature type="compositionally biased region" description="Low complexity" evidence="4">
    <location>
        <begin position="97"/>
        <end position="112"/>
    </location>
</feature>
<dbReference type="GO" id="GO:0016787">
    <property type="term" value="F:hydrolase activity"/>
    <property type="evidence" value="ECO:0007669"/>
    <property type="project" value="UniProtKB-KW"/>
</dbReference>
<dbReference type="GO" id="GO:0006281">
    <property type="term" value="P:DNA repair"/>
    <property type="evidence" value="ECO:0007669"/>
    <property type="project" value="TreeGrafter"/>
</dbReference>
<dbReference type="STRING" id="1296096.A0A1B9HSH7"/>
<dbReference type="SUPFAM" id="SSF52540">
    <property type="entry name" value="P-loop containing nucleoside triphosphate hydrolases"/>
    <property type="match status" value="2"/>
</dbReference>
<dbReference type="SMART" id="SM00490">
    <property type="entry name" value="HELICc"/>
    <property type="match status" value="1"/>
</dbReference>
<evidence type="ECO:0000256" key="3">
    <source>
        <dbReference type="ARBA" id="ARBA00022840"/>
    </source>
</evidence>
<dbReference type="InterPro" id="IPR050628">
    <property type="entry name" value="SNF2_RAD54_helicase_TF"/>
</dbReference>
<dbReference type="Gene3D" id="3.40.50.10810">
    <property type="entry name" value="Tandem AAA-ATPase domain"/>
    <property type="match status" value="1"/>
</dbReference>
<sequence>MEGYHLHQNRPPQQSAHPKPRHAVIDMTSSPSPSPQSSPTPIARSNVASNTLPRVNGYAPYEASKLSLNQYSNPNPLMPSSSANKIMDPLNFDTFGSSLPSKASKSSKSSSSNRNGPSTPAWAASGHLHRQAVRVDQPTHGEPKHSTPNGYSSYIKPATPNAFQYQPISQPKQIFSQSSRQSALPPTEQWPAWVQNGQPNPILVHNKPVPPPVTKHTIPVEIDDTPREEFNIDAVPITAEDYQRYNGDADKHMQELLSGAIGDGEDEMGDEGHKEGDDIIEGFADGMKLMPHQVRGVRWMRGRETGRKYGGILADDMGLGKTVQTLARIVEGKTTLAEKRAGFKAGTLIIAPLAVMEQWATEAKTKTKPGQLKVTTHHGPSRTKSGKTLEKFDVIITTFQTVASEFGVFETTAQKRLDEGDSDSDVETGRKGAGKAKKAKKAACPLFEVKWLRVVVDEAQNIKNKNTRAAKAAVALKAKYRWCLTGTPIQNSVEELYSLFKFLRAKPLDDWDNFRDRISSLIKDGRTKLAMKRLHVILKAIMLRRTKDATIDGKKILNLPGRTVRITPCDFDPEERAFYDALEKKTEFTFNKFVKSGTAAANYTSVLTMLLRLRQACVHPSLVTKSLTTDSDALGDAQTQPKEVETTDQADELADLLGGLGVAGGKTCQMCFVKLQDQTSIHCEGCADIVKQAEVKTNEGGLPPISAKIRMLLKLLSDIDERSGSKEKTIVFSQFTSFLDLIEPFLKKDNIAYVRYDGSMRNDKRQESLNKIKNHPETRVILISFKAGSTGLNLTCCNNVVLMDLWWNPALEDQAFDRAHRLGQKLDVNIFKLTIEETVEDRILALQNNKRELANAALSGEGAKGIMKLTMNDIMSKVHRPQFYKSLTDNSVVELFKRTRQDPDDEDSDSD</sequence>
<name>A0A1B9HSH7_9TREE</name>
<dbReference type="PROSITE" id="PS51192">
    <property type="entry name" value="HELICASE_ATP_BIND_1"/>
    <property type="match status" value="1"/>
</dbReference>
<dbReference type="SMART" id="SM00487">
    <property type="entry name" value="DEXDc"/>
    <property type="match status" value="1"/>
</dbReference>
<dbReference type="CDD" id="cd18008">
    <property type="entry name" value="DEXDc_SHPRH-like"/>
    <property type="match status" value="1"/>
</dbReference>
<dbReference type="PROSITE" id="PS51194">
    <property type="entry name" value="HELICASE_CTER"/>
    <property type="match status" value="1"/>
</dbReference>
<feature type="domain" description="Helicase ATP-binding" evidence="5">
    <location>
        <begin position="302"/>
        <end position="506"/>
    </location>
</feature>
<accession>A0A1B9HSH7</accession>
<evidence type="ECO:0000313" key="7">
    <source>
        <dbReference type="EMBL" id="OCF46221.1"/>
    </source>
</evidence>
<dbReference type="AlphaFoldDB" id="A0A1B9HSH7"/>
<proteinExistence type="predicted"/>
<evidence type="ECO:0008006" key="8">
    <source>
        <dbReference type="Google" id="ProtNLM"/>
    </source>
</evidence>